<evidence type="ECO:0000256" key="5">
    <source>
        <dbReference type="SAM" id="MobiDB-lite"/>
    </source>
</evidence>
<accession>A0AAD4EQP4</accession>
<evidence type="ECO:0000256" key="1">
    <source>
        <dbReference type="ARBA" id="ARBA00004141"/>
    </source>
</evidence>
<dbReference type="AlphaFoldDB" id="A0AAD4EQP4"/>
<keyword evidence="3 6" id="KW-1133">Transmembrane helix</keyword>
<keyword evidence="2 6" id="KW-0812">Transmembrane</keyword>
<evidence type="ECO:0000256" key="4">
    <source>
        <dbReference type="ARBA" id="ARBA00023136"/>
    </source>
</evidence>
<evidence type="ECO:0000313" key="7">
    <source>
        <dbReference type="EMBL" id="KAG7285792.1"/>
    </source>
</evidence>
<feature type="transmembrane region" description="Helical" evidence="6">
    <location>
        <begin position="621"/>
        <end position="644"/>
    </location>
</feature>
<organism evidence="7 8">
    <name type="scientific">Staphylotrichum longicolle</name>
    <dbReference type="NCBI Taxonomy" id="669026"/>
    <lineage>
        <taxon>Eukaryota</taxon>
        <taxon>Fungi</taxon>
        <taxon>Dikarya</taxon>
        <taxon>Ascomycota</taxon>
        <taxon>Pezizomycotina</taxon>
        <taxon>Sordariomycetes</taxon>
        <taxon>Sordariomycetidae</taxon>
        <taxon>Sordariales</taxon>
        <taxon>Chaetomiaceae</taxon>
        <taxon>Staphylotrichum</taxon>
    </lineage>
</organism>
<dbReference type="EMBL" id="JAHCVI010000004">
    <property type="protein sequence ID" value="KAG7285792.1"/>
    <property type="molecule type" value="Genomic_DNA"/>
</dbReference>
<dbReference type="Proteomes" id="UP001197093">
    <property type="component" value="Unassembled WGS sequence"/>
</dbReference>
<dbReference type="PANTHER" id="PTHR47685">
    <property type="entry name" value="MAGNESIUM TRANSPORT PROTEIN CORA"/>
    <property type="match status" value="1"/>
</dbReference>
<dbReference type="PANTHER" id="PTHR47685:SF1">
    <property type="entry name" value="MAGNESIUM TRANSPORT PROTEIN CORA"/>
    <property type="match status" value="1"/>
</dbReference>
<dbReference type="SUPFAM" id="SSF144083">
    <property type="entry name" value="Magnesium transport protein CorA, transmembrane region"/>
    <property type="match status" value="1"/>
</dbReference>
<dbReference type="Gene3D" id="1.20.58.340">
    <property type="entry name" value="Magnesium transport protein CorA, transmembrane region"/>
    <property type="match status" value="1"/>
</dbReference>
<dbReference type="InterPro" id="IPR050829">
    <property type="entry name" value="CorA_MIT"/>
</dbReference>
<protein>
    <recommendedName>
        <fullName evidence="9">Ankyrin repeat protein</fullName>
    </recommendedName>
</protein>
<gene>
    <name evidence="7" type="ORF">NEMBOFW57_008086</name>
</gene>
<feature type="compositionally biased region" description="Basic and acidic residues" evidence="5">
    <location>
        <begin position="27"/>
        <end position="42"/>
    </location>
</feature>
<evidence type="ECO:0008006" key="9">
    <source>
        <dbReference type="Google" id="ProtNLM"/>
    </source>
</evidence>
<comment type="subcellular location">
    <subcellularLocation>
        <location evidence="1">Membrane</location>
        <topology evidence="1">Multi-pass membrane protein</topology>
    </subcellularLocation>
</comment>
<feature type="transmembrane region" description="Helical" evidence="6">
    <location>
        <begin position="584"/>
        <end position="606"/>
    </location>
</feature>
<feature type="transmembrane region" description="Helical" evidence="6">
    <location>
        <begin position="694"/>
        <end position="712"/>
    </location>
</feature>
<proteinExistence type="predicted"/>
<feature type="compositionally biased region" description="Pro residues" evidence="5">
    <location>
        <begin position="71"/>
        <end position="86"/>
    </location>
</feature>
<dbReference type="GO" id="GO:0016020">
    <property type="term" value="C:membrane"/>
    <property type="evidence" value="ECO:0007669"/>
    <property type="project" value="UniProtKB-SubCell"/>
</dbReference>
<feature type="compositionally biased region" description="Gly residues" evidence="5">
    <location>
        <begin position="12"/>
        <end position="26"/>
    </location>
</feature>
<feature type="region of interest" description="Disordered" evidence="5">
    <location>
        <begin position="227"/>
        <end position="283"/>
    </location>
</feature>
<reference evidence="7" key="1">
    <citation type="submission" date="2023-02" db="EMBL/GenBank/DDBJ databases">
        <authorList>
            <person name="Palmer J.M."/>
        </authorList>
    </citation>
    <scope>NUCLEOTIDE SEQUENCE</scope>
    <source>
        <strain evidence="7">FW57</strain>
    </source>
</reference>
<evidence type="ECO:0000256" key="6">
    <source>
        <dbReference type="SAM" id="Phobius"/>
    </source>
</evidence>
<comment type="caution">
    <text evidence="7">The sequence shown here is derived from an EMBL/GenBank/DDBJ whole genome shotgun (WGS) entry which is preliminary data.</text>
</comment>
<evidence type="ECO:0000256" key="3">
    <source>
        <dbReference type="ARBA" id="ARBA00022989"/>
    </source>
</evidence>
<feature type="transmembrane region" description="Helical" evidence="6">
    <location>
        <begin position="656"/>
        <end position="682"/>
    </location>
</feature>
<evidence type="ECO:0000313" key="8">
    <source>
        <dbReference type="Proteomes" id="UP001197093"/>
    </source>
</evidence>
<keyword evidence="4 6" id="KW-0472">Membrane</keyword>
<name>A0AAD4EQP4_9PEZI</name>
<sequence length="737" mass="81767">MAEPLPTHETGEGLGGSIHNGVGDGGGHGDTDNAVVDRHAAQDDNETIPVPVKTSQLHQGPRITSPKSAQFPPPVPEFAAPFPPPDQQEARMATCRGLQATIMDFFVGASEQRIQVNASVYDLIYGSGPHAIMDAARGYHLTDTEPSFRWYHLPANNTDANDVADEDGADYVFSVIPFLHFETEEAFDDMTKTIDAALEGKPSQTPAAAWMPPIPETAENISQALNDETENPSRAAGSSQIQNDDDPVTGARTVHDQHATGSLEPEAIKDHEDNLSPGLTPRQIHRRLLSEYIGSRKEGEAPRLQPRRTLDQYFYTHPGSIRQRDKDQVVLRYTSRTPDTDPKLFMVDQLWRLLAHLDSDTRAPVTSVFQLARTITTFCVDTFDPHRVPEDYQFLDFFERSIGNVRDECARQLQRFRPTRASPPGNELDELGSMFRAPEIGSMGDSADTGDDLSIEVETQQFVEIEDIRDELSILQLVLEDQGEVLRQMDEALAKDGTRSAPLAQNRVLEGHLRRIEKMEAMAMRTSQLLYHLIDLKQKQASILEALAMRKQTHILARHAEEGAVQSKEAQELTGQAIKQGRTVLLFTVVTIVFLPLSFMAAFFAINIDVFPVNENGKLELGYVLTYMLSISAGLSIPFIFVIFNQDRVWGWLRRLRIFALGMPLSVWLVLFLMGILLGTIWGLGLDSTVKVSITIPLVLLGVASVITFWLYKMVTAAGRNVKGTITDSDVSSSSLV</sequence>
<feature type="region of interest" description="Disordered" evidence="5">
    <location>
        <begin position="1"/>
        <end position="89"/>
    </location>
</feature>
<dbReference type="InterPro" id="IPR045863">
    <property type="entry name" value="CorA_TM1_TM2"/>
</dbReference>
<keyword evidence="8" id="KW-1185">Reference proteome</keyword>
<evidence type="ECO:0000256" key="2">
    <source>
        <dbReference type="ARBA" id="ARBA00022692"/>
    </source>
</evidence>